<dbReference type="InterPro" id="IPR044926">
    <property type="entry name" value="RGS_subdomain_2"/>
</dbReference>
<organism evidence="3 4">
    <name type="scientific">Plasmodiophora brassicae</name>
    <name type="common">Clubroot disease agent</name>
    <dbReference type="NCBI Taxonomy" id="37360"/>
    <lineage>
        <taxon>Eukaryota</taxon>
        <taxon>Sar</taxon>
        <taxon>Rhizaria</taxon>
        <taxon>Endomyxa</taxon>
        <taxon>Phytomyxea</taxon>
        <taxon>Plasmodiophorida</taxon>
        <taxon>Plasmodiophoridae</taxon>
        <taxon>Plasmodiophora</taxon>
    </lineage>
</organism>
<dbReference type="SUPFAM" id="SSF48097">
    <property type="entry name" value="Regulator of G-protein signaling, RGS"/>
    <property type="match status" value="1"/>
</dbReference>
<reference evidence="3 4" key="1">
    <citation type="submission" date="2018-03" db="EMBL/GenBank/DDBJ databases">
        <authorList>
            <person name="Fogelqvist J."/>
        </authorList>
    </citation>
    <scope>NUCLEOTIDE SEQUENCE [LARGE SCALE GENOMIC DNA]</scope>
</reference>
<dbReference type="Proteomes" id="UP000290189">
    <property type="component" value="Unassembled WGS sequence"/>
</dbReference>
<gene>
    <name evidence="3" type="ORF">PLBR_LOCUS4494</name>
</gene>
<dbReference type="PROSITE" id="PS50132">
    <property type="entry name" value="RGS"/>
    <property type="match status" value="1"/>
</dbReference>
<proteinExistence type="predicted"/>
<keyword evidence="1" id="KW-0472">Membrane</keyword>
<feature type="transmembrane region" description="Helical" evidence="1">
    <location>
        <begin position="67"/>
        <end position="87"/>
    </location>
</feature>
<feature type="transmembrane region" description="Helical" evidence="1">
    <location>
        <begin position="188"/>
        <end position="213"/>
    </location>
</feature>
<accession>A0A3P3YAY3</accession>
<name>A0A3P3YAY3_PLABS</name>
<geneLocation type="mitochondrion" evidence="3"/>
<evidence type="ECO:0000259" key="2">
    <source>
        <dbReference type="PROSITE" id="PS50132"/>
    </source>
</evidence>
<feature type="transmembrane region" description="Helical" evidence="1">
    <location>
        <begin position="256"/>
        <end position="273"/>
    </location>
</feature>
<sequence>MFDYNSLYLVQLALTGYMPVRLYQYRCHRQDFPIRLWRHGFVTAAGWSLLFHIWVLCMSQAMEQFPVIAAAIPLMVTESITIDIFLLEAANVYRKLKTFQRVNKSGAVASMSTAGTLDTNREAPKVPSAARYLACLLTPAASILFIAVNAIVLQAIPCLVLFSRHQGLAFLPASECTNNAVHRGCVNLIIVVICKGVVSLLLAAFISFCLSGVQDSTGTKSGLKRVAVSYLLSYALYLVLTTLFGRTALSATNADVFGNLLILGFHAVFHFAITEPVVRAKRFAAESSPETYQDIHPFLSVPKWFDALYQHAITECNAENLLFWKSVQECDNGTASPIKRLSRIRSSRSLRRLGVKSDQPQMQFIYNTFIAPGAPLEVNLPADVTVSLHAYFKGLAGPPDACSLSTTQGSASSILNSSVYTDAVNAIEFLIAQDILPRFRSTAAGKAAWAEYEASRIERMALDSEVTPTSVAAEKVPHPQRGTSMPVVLEMN</sequence>
<dbReference type="AlphaFoldDB" id="A0A3P3YAY3"/>
<feature type="transmembrane region" description="Helical" evidence="1">
    <location>
        <begin position="36"/>
        <end position="55"/>
    </location>
</feature>
<evidence type="ECO:0000256" key="1">
    <source>
        <dbReference type="SAM" id="Phobius"/>
    </source>
</evidence>
<dbReference type="Gene3D" id="1.10.167.10">
    <property type="entry name" value="Regulator of G-protein Signalling 4, domain 2"/>
    <property type="match status" value="1"/>
</dbReference>
<dbReference type="InterPro" id="IPR036305">
    <property type="entry name" value="RGS_sf"/>
</dbReference>
<feature type="transmembrane region" description="Helical" evidence="1">
    <location>
        <begin position="225"/>
        <end position="244"/>
    </location>
</feature>
<evidence type="ECO:0000313" key="4">
    <source>
        <dbReference type="Proteomes" id="UP000290189"/>
    </source>
</evidence>
<feature type="domain" description="RGS" evidence="2">
    <location>
        <begin position="305"/>
        <end position="442"/>
    </location>
</feature>
<dbReference type="InterPro" id="IPR016137">
    <property type="entry name" value="RGS"/>
</dbReference>
<dbReference type="EMBL" id="OVEO01000007">
    <property type="protein sequence ID" value="SPQ97279.1"/>
    <property type="molecule type" value="Genomic_DNA"/>
</dbReference>
<protein>
    <recommendedName>
        <fullName evidence="2">RGS domain-containing protein</fullName>
    </recommendedName>
</protein>
<keyword evidence="3" id="KW-0496">Mitochondrion</keyword>
<keyword evidence="1" id="KW-1133">Transmembrane helix</keyword>
<keyword evidence="1" id="KW-0812">Transmembrane</keyword>
<feature type="transmembrane region" description="Helical" evidence="1">
    <location>
        <begin position="132"/>
        <end position="162"/>
    </location>
</feature>
<evidence type="ECO:0000313" key="3">
    <source>
        <dbReference type="EMBL" id="SPQ97279.1"/>
    </source>
</evidence>